<evidence type="ECO:0000313" key="3">
    <source>
        <dbReference type="Proteomes" id="UP001595960"/>
    </source>
</evidence>
<feature type="domain" description="BON" evidence="1">
    <location>
        <begin position="6"/>
        <end position="74"/>
    </location>
</feature>
<evidence type="ECO:0000259" key="1">
    <source>
        <dbReference type="PROSITE" id="PS50914"/>
    </source>
</evidence>
<reference evidence="3" key="1">
    <citation type="journal article" date="2019" name="Int. J. Syst. Evol. Microbiol.">
        <title>The Global Catalogue of Microorganisms (GCM) 10K type strain sequencing project: providing services to taxonomists for standard genome sequencing and annotation.</title>
        <authorList>
            <consortium name="The Broad Institute Genomics Platform"/>
            <consortium name="The Broad Institute Genome Sequencing Center for Infectious Disease"/>
            <person name="Wu L."/>
            <person name="Ma J."/>
        </authorList>
    </citation>
    <scope>NUCLEOTIDE SEQUENCE [LARGE SCALE GENOMIC DNA]</scope>
    <source>
        <strain evidence="3">CGMCC 1.12192</strain>
    </source>
</reference>
<dbReference type="PROSITE" id="PS50914">
    <property type="entry name" value="BON"/>
    <property type="match status" value="3"/>
</dbReference>
<feature type="domain" description="BON" evidence="1">
    <location>
        <begin position="81"/>
        <end position="148"/>
    </location>
</feature>
<keyword evidence="3" id="KW-1185">Reference proteome</keyword>
<dbReference type="RefSeq" id="WP_204391321.1">
    <property type="nucleotide sequence ID" value="NZ_JAFBBW010000001.1"/>
</dbReference>
<organism evidence="2 3">
    <name type="scientific">Agromyces aurantiacus</name>
    <dbReference type="NCBI Taxonomy" id="165814"/>
    <lineage>
        <taxon>Bacteria</taxon>
        <taxon>Bacillati</taxon>
        <taxon>Actinomycetota</taxon>
        <taxon>Actinomycetes</taxon>
        <taxon>Micrococcales</taxon>
        <taxon>Microbacteriaceae</taxon>
        <taxon>Agromyces</taxon>
    </lineage>
</organism>
<dbReference type="InterPro" id="IPR007055">
    <property type="entry name" value="BON_dom"/>
</dbReference>
<name>A0ABV9R3A6_9MICO</name>
<dbReference type="EMBL" id="JBHSJC010000001">
    <property type="protein sequence ID" value="MFC4828293.1"/>
    <property type="molecule type" value="Genomic_DNA"/>
</dbReference>
<dbReference type="InterPro" id="IPR051686">
    <property type="entry name" value="Lipoprotein_DolP"/>
</dbReference>
<gene>
    <name evidence="2" type="ORF">ACFPER_05800</name>
</gene>
<dbReference type="PANTHER" id="PTHR34606:SF15">
    <property type="entry name" value="BON DOMAIN-CONTAINING PROTEIN"/>
    <property type="match status" value="1"/>
</dbReference>
<proteinExistence type="predicted"/>
<dbReference type="PANTHER" id="PTHR34606">
    <property type="entry name" value="BON DOMAIN-CONTAINING PROTEIN"/>
    <property type="match status" value="1"/>
</dbReference>
<feature type="domain" description="BON" evidence="1">
    <location>
        <begin position="151"/>
        <end position="219"/>
    </location>
</feature>
<comment type="caution">
    <text evidence="2">The sequence shown here is derived from an EMBL/GenBank/DDBJ whole genome shotgun (WGS) entry which is preliminary data.</text>
</comment>
<dbReference type="Proteomes" id="UP001595960">
    <property type="component" value="Unassembled WGS sequence"/>
</dbReference>
<dbReference type="SMART" id="SM00749">
    <property type="entry name" value="BON"/>
    <property type="match status" value="3"/>
</dbReference>
<dbReference type="Pfam" id="PF04972">
    <property type="entry name" value="BON"/>
    <property type="match status" value="3"/>
</dbReference>
<protein>
    <submittedName>
        <fullName evidence="2">BON domain-containing protein</fullName>
    </submittedName>
</protein>
<dbReference type="Gene3D" id="3.30.1340.30">
    <property type="match status" value="3"/>
</dbReference>
<dbReference type="InterPro" id="IPR014004">
    <property type="entry name" value="Transpt-assoc_nodulatn_dom_bac"/>
</dbReference>
<evidence type="ECO:0000313" key="2">
    <source>
        <dbReference type="EMBL" id="MFC4828293.1"/>
    </source>
</evidence>
<accession>A0ABV9R3A6</accession>
<sequence length="219" mass="24032">MAGKYTDDEIQRWVEEELEWTPGLDSAGIGVSVVDGAVRLSGEVGDLSDRADAIRAAERVQGVTTVIDDLEVTVRGSREPDETELAHAVQREVAWVGSEPNSVRAEVHGRDVVLTGEVEFNFQRDSVRHAVARIPGVHSVESRIALRRRPSADDTAERIRRALVRHAIIDANHVDVQADGTTVRLTGFVSSYLERAQAEEAAWASPHVEHVENHLAVVP</sequence>